<feature type="region of interest" description="Disordered" evidence="1">
    <location>
        <begin position="59"/>
        <end position="83"/>
    </location>
</feature>
<proteinExistence type="predicted"/>
<evidence type="ECO:0000313" key="3">
    <source>
        <dbReference type="Proteomes" id="UP001054821"/>
    </source>
</evidence>
<name>A0AAD4YWE1_PRUDU</name>
<gene>
    <name evidence="2" type="ORF">L3X38_032933</name>
</gene>
<evidence type="ECO:0000313" key="2">
    <source>
        <dbReference type="EMBL" id="KAI5323860.1"/>
    </source>
</evidence>
<protein>
    <submittedName>
        <fullName evidence="2">Uncharacterized protein</fullName>
    </submittedName>
</protein>
<sequence>MKECIKASTIIRADLEAQKFEGLMVHVCHDPRFKNEGSLVRRLHSNFYLRKSSGISYKNVKQRHKDARKKKVHKDAKGGRAQI</sequence>
<comment type="caution">
    <text evidence="2">The sequence shown here is derived from an EMBL/GenBank/DDBJ whole genome shotgun (WGS) entry which is preliminary data.</text>
</comment>
<keyword evidence="3" id="KW-1185">Reference proteome</keyword>
<feature type="compositionally biased region" description="Basic residues" evidence="1">
    <location>
        <begin position="60"/>
        <end position="74"/>
    </location>
</feature>
<dbReference type="EMBL" id="JAJFAZ020000006">
    <property type="protein sequence ID" value="KAI5323860.1"/>
    <property type="molecule type" value="Genomic_DNA"/>
</dbReference>
<evidence type="ECO:0000256" key="1">
    <source>
        <dbReference type="SAM" id="MobiDB-lite"/>
    </source>
</evidence>
<dbReference type="Proteomes" id="UP001054821">
    <property type="component" value="Chromosome 6"/>
</dbReference>
<dbReference type="AlphaFoldDB" id="A0AAD4YWE1"/>
<organism evidence="2 3">
    <name type="scientific">Prunus dulcis</name>
    <name type="common">Almond</name>
    <name type="synonym">Amygdalus dulcis</name>
    <dbReference type="NCBI Taxonomy" id="3755"/>
    <lineage>
        <taxon>Eukaryota</taxon>
        <taxon>Viridiplantae</taxon>
        <taxon>Streptophyta</taxon>
        <taxon>Embryophyta</taxon>
        <taxon>Tracheophyta</taxon>
        <taxon>Spermatophyta</taxon>
        <taxon>Magnoliopsida</taxon>
        <taxon>eudicotyledons</taxon>
        <taxon>Gunneridae</taxon>
        <taxon>Pentapetalae</taxon>
        <taxon>rosids</taxon>
        <taxon>fabids</taxon>
        <taxon>Rosales</taxon>
        <taxon>Rosaceae</taxon>
        <taxon>Amygdaloideae</taxon>
        <taxon>Amygdaleae</taxon>
        <taxon>Prunus</taxon>
    </lineage>
</organism>
<accession>A0AAD4YWE1</accession>
<reference evidence="2 3" key="1">
    <citation type="journal article" date="2022" name="G3 (Bethesda)">
        <title>Whole-genome sequence and methylome profiling of the almond [Prunus dulcis (Mill.) D.A. Webb] cultivar 'Nonpareil'.</title>
        <authorList>
            <person name="D'Amico-Willman K.M."/>
            <person name="Ouma W.Z."/>
            <person name="Meulia T."/>
            <person name="Sideli G.M."/>
            <person name="Gradziel T.M."/>
            <person name="Fresnedo-Ramirez J."/>
        </authorList>
    </citation>
    <scope>NUCLEOTIDE SEQUENCE [LARGE SCALE GENOMIC DNA]</scope>
    <source>
        <strain evidence="2">Clone GOH B32 T37-40</strain>
    </source>
</reference>